<dbReference type="AlphaFoldDB" id="A0A2S5TL18"/>
<name>A0A2S5TL18_9GAMM</name>
<gene>
    <name evidence="2" type="ORF">C3942_01945</name>
</gene>
<keyword evidence="3" id="KW-1185">Reference proteome</keyword>
<organism evidence="2 3">
    <name type="scientific">Solimonas fluminis</name>
    <dbReference type="NCBI Taxonomy" id="2086571"/>
    <lineage>
        <taxon>Bacteria</taxon>
        <taxon>Pseudomonadati</taxon>
        <taxon>Pseudomonadota</taxon>
        <taxon>Gammaproteobacteria</taxon>
        <taxon>Nevskiales</taxon>
        <taxon>Nevskiaceae</taxon>
        <taxon>Solimonas</taxon>
    </lineage>
</organism>
<evidence type="ECO:0000259" key="1">
    <source>
        <dbReference type="Pfam" id="PF14321"/>
    </source>
</evidence>
<evidence type="ECO:0000313" key="2">
    <source>
        <dbReference type="EMBL" id="PPE75679.1"/>
    </source>
</evidence>
<dbReference type="Proteomes" id="UP000238220">
    <property type="component" value="Unassembled WGS sequence"/>
</dbReference>
<dbReference type="InterPro" id="IPR025491">
    <property type="entry name" value="DUF4382"/>
</dbReference>
<proteinExistence type="predicted"/>
<dbReference type="EMBL" id="PSNW01000001">
    <property type="protein sequence ID" value="PPE75679.1"/>
    <property type="molecule type" value="Genomic_DNA"/>
</dbReference>
<accession>A0A2S5TL18</accession>
<sequence length="334" mass="36502">MEWEKGFCRSRIQPDTNCDKCGADPGRRWPIPSPQFPEDPRRMPVNLPLQRCIPLLACLPLLAACEAQLDVDLTDGPIDGAESVVLHLTGIQLLREDGNRVTLDLDREVDLLQYRNGSTLRLVEGEEVPAARYVGAHLVFAEDGSYVGRSDGSQVPVVPPETQEFADLDLDVGDDDEASLLLDLELRFSLDDQLSTYGNYALAPVLRALDPEDAGEVSGKVANALVEDADCRQGRSLLRGVSVYAYEGTGVTPVDYARSRVSGTQPVSATAVYDDGDGGYRYRFAFLPEGDYTLALTCNADNEQPAVVNDLDFQQRRNVTVDAGETRSIAFTAE</sequence>
<dbReference type="OrthoDB" id="7062064at2"/>
<dbReference type="Pfam" id="PF14321">
    <property type="entry name" value="DUF4382"/>
    <property type="match status" value="1"/>
</dbReference>
<protein>
    <recommendedName>
        <fullName evidence="1">DUF4382 domain-containing protein</fullName>
    </recommendedName>
</protein>
<evidence type="ECO:0000313" key="3">
    <source>
        <dbReference type="Proteomes" id="UP000238220"/>
    </source>
</evidence>
<feature type="domain" description="DUF4382" evidence="1">
    <location>
        <begin position="67"/>
        <end position="204"/>
    </location>
</feature>
<comment type="caution">
    <text evidence="2">The sequence shown here is derived from an EMBL/GenBank/DDBJ whole genome shotgun (WGS) entry which is preliminary data.</text>
</comment>
<reference evidence="2 3" key="1">
    <citation type="submission" date="2018-02" db="EMBL/GenBank/DDBJ databases">
        <title>Genome sequencing of Solimonas sp. HR-BB.</title>
        <authorList>
            <person name="Lee Y."/>
            <person name="Jeon C.O."/>
        </authorList>
    </citation>
    <scope>NUCLEOTIDE SEQUENCE [LARGE SCALE GENOMIC DNA]</scope>
    <source>
        <strain evidence="2 3">HR-BB</strain>
    </source>
</reference>